<dbReference type="PANTHER" id="PTHR35936:SF19">
    <property type="entry name" value="AMINO-ACID-BINDING PROTEIN YXEM-RELATED"/>
    <property type="match status" value="1"/>
</dbReference>
<evidence type="ECO:0000256" key="1">
    <source>
        <dbReference type="ARBA" id="ARBA00022729"/>
    </source>
</evidence>
<dbReference type="Gene3D" id="3.40.190.10">
    <property type="entry name" value="Periplasmic binding protein-like II"/>
    <property type="match status" value="2"/>
</dbReference>
<dbReference type="InterPro" id="IPR001638">
    <property type="entry name" value="Solute-binding_3/MltF_N"/>
</dbReference>
<evidence type="ECO:0000256" key="2">
    <source>
        <dbReference type="SAM" id="MobiDB-lite"/>
    </source>
</evidence>
<dbReference type="PROSITE" id="PS51782">
    <property type="entry name" value="LYSM"/>
    <property type="match status" value="1"/>
</dbReference>
<dbReference type="PANTHER" id="PTHR35936">
    <property type="entry name" value="MEMBRANE-BOUND LYTIC MUREIN TRANSGLYCOSYLASE F"/>
    <property type="match status" value="1"/>
</dbReference>
<dbReference type="Pfam" id="PF00497">
    <property type="entry name" value="SBP_bac_3"/>
    <property type="match status" value="1"/>
</dbReference>
<dbReference type="SUPFAM" id="SSF54106">
    <property type="entry name" value="LysM domain"/>
    <property type="match status" value="1"/>
</dbReference>
<sequence>MKKILGSVLFLILLAAGWYIHEGGLKNLNYGQGGNKDAATVNGIDTGNNGNGGSNGNTGSNGNGNSNSGTTTAATPPVANNPDGFVPNKDTLKSILSNGVVRVSVENPSRPFYSEDNGKPQGFNVDFAKLLFAQKEFTSGDHPTITVDTHHGVDTYPAVPDQLTKTDQQGNAVVDVAMDGLTFPDNTPSGVVYSIPYVEDFGYSLIVAQGSPVRSAADLAGKTVGVLQGDPDVKAFVQKAFPDSKIVELSDASIEGQRSWMAHFLDGHQVDAIVYDYPFGVAEIKGTDLKFAVTKLDGSNLSYKVGVRKEDGALLIYLNSAIAKVKQSPAYLDLLRKYFISDQVLTTAASGGEKTYVVRSGDTLNAIALSQLGSGARYVDVQKRNNLPNPNLILIGQHLIIPLH</sequence>
<dbReference type="Pfam" id="PF01476">
    <property type="entry name" value="LysM"/>
    <property type="match status" value="1"/>
</dbReference>
<dbReference type="Gene3D" id="3.10.350.10">
    <property type="entry name" value="LysM domain"/>
    <property type="match status" value="1"/>
</dbReference>
<dbReference type="SMART" id="SM00257">
    <property type="entry name" value="LysM"/>
    <property type="match status" value="1"/>
</dbReference>
<dbReference type="AlphaFoldDB" id="A0A7Z0B6W1"/>
<feature type="region of interest" description="Disordered" evidence="2">
    <location>
        <begin position="41"/>
        <end position="89"/>
    </location>
</feature>
<dbReference type="InterPro" id="IPR036779">
    <property type="entry name" value="LysM_dom_sf"/>
</dbReference>
<dbReference type="SMART" id="SM00062">
    <property type="entry name" value="PBPb"/>
    <property type="match status" value="1"/>
</dbReference>
<protein>
    <submittedName>
        <fullName evidence="4">ABC-type amino acid transport substrate-binding protein</fullName>
    </submittedName>
</protein>
<comment type="caution">
    <text evidence="4">The sequence shown here is derived from an EMBL/GenBank/DDBJ whole genome shotgun (WGS) entry which is preliminary data.</text>
</comment>
<keyword evidence="5" id="KW-1185">Reference proteome</keyword>
<dbReference type="CDD" id="cd00118">
    <property type="entry name" value="LysM"/>
    <property type="match status" value="1"/>
</dbReference>
<gene>
    <name evidence="4" type="ORF">GGD40_001654</name>
</gene>
<proteinExistence type="predicted"/>
<keyword evidence="1" id="KW-0732">Signal</keyword>
<feature type="compositionally biased region" description="Low complexity" evidence="2">
    <location>
        <begin position="63"/>
        <end position="82"/>
    </location>
</feature>
<evidence type="ECO:0000259" key="3">
    <source>
        <dbReference type="PROSITE" id="PS51782"/>
    </source>
</evidence>
<dbReference type="RefSeq" id="WP_179743322.1">
    <property type="nucleotide sequence ID" value="NZ_JACCAS010000001.1"/>
</dbReference>
<feature type="domain" description="LysM" evidence="3">
    <location>
        <begin position="354"/>
        <end position="401"/>
    </location>
</feature>
<feature type="compositionally biased region" description="Gly residues" evidence="2">
    <location>
        <begin position="49"/>
        <end position="62"/>
    </location>
</feature>
<evidence type="ECO:0000313" key="5">
    <source>
        <dbReference type="Proteomes" id="UP000540929"/>
    </source>
</evidence>
<evidence type="ECO:0000313" key="4">
    <source>
        <dbReference type="EMBL" id="NYH22175.1"/>
    </source>
</evidence>
<dbReference type="InterPro" id="IPR018392">
    <property type="entry name" value="LysM"/>
</dbReference>
<dbReference type="EMBL" id="JACCAS010000001">
    <property type="protein sequence ID" value="NYH22175.1"/>
    <property type="molecule type" value="Genomic_DNA"/>
</dbReference>
<accession>A0A7Z0B6W1</accession>
<organism evidence="4 5">
    <name type="scientific">Paraburkholderia bryophila</name>
    <dbReference type="NCBI Taxonomy" id="420952"/>
    <lineage>
        <taxon>Bacteria</taxon>
        <taxon>Pseudomonadati</taxon>
        <taxon>Pseudomonadota</taxon>
        <taxon>Betaproteobacteria</taxon>
        <taxon>Burkholderiales</taxon>
        <taxon>Burkholderiaceae</taxon>
        <taxon>Paraburkholderia</taxon>
    </lineage>
</organism>
<dbReference type="SUPFAM" id="SSF53850">
    <property type="entry name" value="Periplasmic binding protein-like II"/>
    <property type="match status" value="1"/>
</dbReference>
<reference evidence="4 5" key="1">
    <citation type="submission" date="2020-07" db="EMBL/GenBank/DDBJ databases">
        <title>Exploring microbial biodiversity for novel pathways involved in the catabolism of aromatic compounds derived from lignin.</title>
        <authorList>
            <person name="Elkins J."/>
        </authorList>
    </citation>
    <scope>NUCLEOTIDE SEQUENCE [LARGE SCALE GENOMIC DNA]</scope>
    <source>
        <strain evidence="4 5">H2C3C</strain>
    </source>
</reference>
<dbReference type="Proteomes" id="UP000540929">
    <property type="component" value="Unassembled WGS sequence"/>
</dbReference>
<name>A0A7Z0B6W1_9BURK</name>